<evidence type="ECO:0000313" key="5">
    <source>
        <dbReference type="EMBL" id="MDX5894416.1"/>
    </source>
</evidence>
<dbReference type="GO" id="GO:0016757">
    <property type="term" value="F:glycosyltransferase activity"/>
    <property type="evidence" value="ECO:0007669"/>
    <property type="project" value="UniProtKB-KW"/>
</dbReference>
<organism evidence="4 6">
    <name type="scientific">Rubrobacter radiotolerans</name>
    <name type="common">Arthrobacter radiotolerans</name>
    <dbReference type="NCBI Taxonomy" id="42256"/>
    <lineage>
        <taxon>Bacteria</taxon>
        <taxon>Bacillati</taxon>
        <taxon>Actinomycetota</taxon>
        <taxon>Rubrobacteria</taxon>
        <taxon>Rubrobacterales</taxon>
        <taxon>Rubrobacteraceae</taxon>
        <taxon>Rubrobacter</taxon>
    </lineage>
</organism>
<dbReference type="OrthoDB" id="193659at2"/>
<evidence type="ECO:0000313" key="6">
    <source>
        <dbReference type="Proteomes" id="UP000025229"/>
    </source>
</evidence>
<dbReference type="PANTHER" id="PTHR12526">
    <property type="entry name" value="GLYCOSYLTRANSFERASE"/>
    <property type="match status" value="1"/>
</dbReference>
<evidence type="ECO:0000259" key="3">
    <source>
        <dbReference type="Pfam" id="PF13439"/>
    </source>
</evidence>
<keyword evidence="6" id="KW-1185">Reference proteome</keyword>
<dbReference type="KEGG" id="rrd:RradSPS_1727"/>
<evidence type="ECO:0000313" key="4">
    <source>
        <dbReference type="EMBL" id="AHY47010.1"/>
    </source>
</evidence>
<proteinExistence type="predicted"/>
<sequence length="388" mass="42114">MLQVVEATGAGVGRHVRTLSEGLVEAGHEVVVAYAKPRADGAFREFVATGSERGPGTLRFVPIEAVRPVAPVSDARAVRQVLRILRREGPFDVVHGHSSKGGAIGRIAALLGRVPAVYTPHSMIVSSPDISRRKSLVYTAAERALGYGATAALIAVSQDEADFIRSLKVVSKGRLKVIPNALRPEDFAVFDRRRGVEREGPVVFGSTMRFSEQKAPQNLIEAFRRVRERLPKGSVRLEVAGDGELLPGCRRLVAKLDLEEEVSLPGWSSRVGDFLCRLDVFVVSSLYEGLSYSMMEAMAAGLPVVSTAVFGSGLVGEVEGNRVVEVGNVEELAGAMVGMCAGRSPDEALRELARVGERNHRFARENFDQRLATERTVGVYRELVRTSR</sequence>
<gene>
    <name evidence="4" type="ORF">RradSPS_1727</name>
    <name evidence="5" type="ORF">SIL72_10300</name>
</gene>
<dbReference type="EMBL" id="CP007514">
    <property type="protein sequence ID" value="AHY47010.1"/>
    <property type="molecule type" value="Genomic_DNA"/>
</dbReference>
<dbReference type="AlphaFoldDB" id="A0A023X4T9"/>
<reference evidence="4 6" key="1">
    <citation type="submission" date="2014-03" db="EMBL/GenBank/DDBJ databases">
        <title>Complete genome sequence of the Radio-Resistant Rubrobacter radiotolerans RSPS-4.</title>
        <authorList>
            <person name="Egas C.C."/>
            <person name="Barroso C.C."/>
            <person name="Froufe H.J.C."/>
            <person name="Pacheco J.J."/>
            <person name="Albuquerque L.L."/>
            <person name="da Costa M.M.S."/>
        </authorList>
    </citation>
    <scope>NUCLEOTIDE SEQUENCE [LARGE SCALE GENOMIC DNA]</scope>
    <source>
        <strain evidence="4 6">RSPS-4</strain>
    </source>
</reference>
<dbReference type="Proteomes" id="UP000025229">
    <property type="component" value="Chromosome"/>
</dbReference>
<feature type="domain" description="Glycosyltransferase subfamily 4-like N-terminal" evidence="3">
    <location>
        <begin position="11"/>
        <end position="183"/>
    </location>
</feature>
<dbReference type="EC" id="2.4.-.-" evidence="5"/>
<name>A0A023X4T9_RUBRA</name>
<dbReference type="Pfam" id="PF13439">
    <property type="entry name" value="Glyco_transf_4"/>
    <property type="match status" value="1"/>
</dbReference>
<dbReference type="PATRIC" id="fig|42256.3.peg.1750"/>
<dbReference type="Proteomes" id="UP001281130">
    <property type="component" value="Unassembled WGS sequence"/>
</dbReference>
<dbReference type="STRING" id="42256.RradSPS_1727"/>
<keyword evidence="1 5" id="KW-0328">Glycosyltransferase</keyword>
<dbReference type="eggNOG" id="COG0438">
    <property type="taxonomic scope" value="Bacteria"/>
</dbReference>
<dbReference type="EMBL" id="JAWXXX010000001">
    <property type="protein sequence ID" value="MDX5894416.1"/>
    <property type="molecule type" value="Genomic_DNA"/>
</dbReference>
<dbReference type="HOGENOM" id="CLU_009583_0_3_11"/>
<evidence type="ECO:0000256" key="2">
    <source>
        <dbReference type="ARBA" id="ARBA00022679"/>
    </source>
</evidence>
<keyword evidence="2 4" id="KW-0808">Transferase</keyword>
<evidence type="ECO:0000256" key="1">
    <source>
        <dbReference type="ARBA" id="ARBA00022676"/>
    </source>
</evidence>
<reference evidence="5" key="2">
    <citation type="submission" date="2023-11" db="EMBL/GenBank/DDBJ databases">
        <title>MicrobeMod: A computational toolkit for identifying prokaryotic methylation and restriction-modification with nanopore sequencing.</title>
        <authorList>
            <person name="Crits-Christoph A."/>
            <person name="Kang S.C."/>
            <person name="Lee H."/>
            <person name="Ostrov N."/>
        </authorList>
    </citation>
    <scope>NUCLEOTIDE SEQUENCE</scope>
    <source>
        <strain evidence="5">ATCC 51242</strain>
    </source>
</reference>
<dbReference type="SUPFAM" id="SSF53756">
    <property type="entry name" value="UDP-Glycosyltransferase/glycogen phosphorylase"/>
    <property type="match status" value="1"/>
</dbReference>
<dbReference type="Pfam" id="PF13692">
    <property type="entry name" value="Glyco_trans_1_4"/>
    <property type="match status" value="1"/>
</dbReference>
<accession>A0A023X4T9</accession>
<protein>
    <submittedName>
        <fullName evidence="4">Glycosyltransferase</fullName>
        <ecNumber evidence="5">2.4.-.-</ecNumber>
    </submittedName>
</protein>
<dbReference type="InterPro" id="IPR028098">
    <property type="entry name" value="Glyco_trans_4-like_N"/>
</dbReference>
<dbReference type="RefSeq" id="WP_051589611.1">
    <property type="nucleotide sequence ID" value="NZ_CP007514.1"/>
</dbReference>
<dbReference type="Gene3D" id="3.40.50.2000">
    <property type="entry name" value="Glycogen Phosphorylase B"/>
    <property type="match status" value="2"/>
</dbReference>